<dbReference type="InterPro" id="IPR021893">
    <property type="entry name" value="ZMYM2-like_C"/>
</dbReference>
<evidence type="ECO:0000256" key="1">
    <source>
        <dbReference type="ARBA" id="ARBA00022499"/>
    </source>
</evidence>
<evidence type="ECO:0000259" key="4">
    <source>
        <dbReference type="Pfam" id="PF12012"/>
    </source>
</evidence>
<dbReference type="AlphaFoldDB" id="A0A9D4NLD8"/>
<reference evidence="5" key="2">
    <citation type="submission" date="2020-11" db="EMBL/GenBank/DDBJ databases">
        <authorList>
            <person name="McCartney M.A."/>
            <person name="Auch B."/>
            <person name="Kono T."/>
            <person name="Mallez S."/>
            <person name="Becker A."/>
            <person name="Gohl D.M."/>
            <person name="Silverstein K.A.T."/>
            <person name="Koren S."/>
            <person name="Bechman K.B."/>
            <person name="Herman A."/>
            <person name="Abrahante J.E."/>
            <person name="Garbe J."/>
        </authorList>
    </citation>
    <scope>NUCLEOTIDE SEQUENCE</scope>
    <source>
        <strain evidence="5">Duluth1</strain>
        <tissue evidence="5">Whole animal</tissue>
    </source>
</reference>
<organism evidence="5 6">
    <name type="scientific">Dreissena polymorpha</name>
    <name type="common">Zebra mussel</name>
    <name type="synonym">Mytilus polymorpha</name>
    <dbReference type="NCBI Taxonomy" id="45954"/>
    <lineage>
        <taxon>Eukaryota</taxon>
        <taxon>Metazoa</taxon>
        <taxon>Spiralia</taxon>
        <taxon>Lophotrochozoa</taxon>
        <taxon>Mollusca</taxon>
        <taxon>Bivalvia</taxon>
        <taxon>Autobranchia</taxon>
        <taxon>Heteroconchia</taxon>
        <taxon>Euheterodonta</taxon>
        <taxon>Imparidentia</taxon>
        <taxon>Neoheterodontei</taxon>
        <taxon>Myida</taxon>
        <taxon>Dreissenoidea</taxon>
        <taxon>Dreissenidae</taxon>
        <taxon>Dreissena</taxon>
    </lineage>
</organism>
<proteinExistence type="predicted"/>
<dbReference type="EMBL" id="JAIWYP010000001">
    <property type="protein sequence ID" value="KAH3896856.1"/>
    <property type="molecule type" value="Genomic_DNA"/>
</dbReference>
<dbReference type="Pfam" id="PF12012">
    <property type="entry name" value="DUF3504"/>
    <property type="match status" value="1"/>
</dbReference>
<keyword evidence="3" id="KW-0832">Ubl conjugation</keyword>
<keyword evidence="2" id="KW-0597">Phosphoprotein</keyword>
<sequence>MFAVNYPRDPIAMYKAYSAKRPDGCSKDDDPFYLAPRTKDRCSSQCFLRQGLGEVNLEKMLKNMS</sequence>
<evidence type="ECO:0000256" key="3">
    <source>
        <dbReference type="ARBA" id="ARBA00022843"/>
    </source>
</evidence>
<reference evidence="5" key="1">
    <citation type="journal article" date="2019" name="bioRxiv">
        <title>The Genome of the Zebra Mussel, Dreissena polymorpha: A Resource for Invasive Species Research.</title>
        <authorList>
            <person name="McCartney M.A."/>
            <person name="Auch B."/>
            <person name="Kono T."/>
            <person name="Mallez S."/>
            <person name="Zhang Y."/>
            <person name="Obille A."/>
            <person name="Becker A."/>
            <person name="Abrahante J.E."/>
            <person name="Garbe J."/>
            <person name="Badalamenti J.P."/>
            <person name="Herman A."/>
            <person name="Mangelson H."/>
            <person name="Liachko I."/>
            <person name="Sullivan S."/>
            <person name="Sone E.D."/>
            <person name="Koren S."/>
            <person name="Silverstein K.A.T."/>
            <person name="Beckman K.B."/>
            <person name="Gohl D.M."/>
        </authorList>
    </citation>
    <scope>NUCLEOTIDE SEQUENCE</scope>
    <source>
        <strain evidence="5">Duluth1</strain>
        <tissue evidence="5">Whole animal</tissue>
    </source>
</reference>
<evidence type="ECO:0000256" key="2">
    <source>
        <dbReference type="ARBA" id="ARBA00022553"/>
    </source>
</evidence>
<keyword evidence="6" id="KW-1185">Reference proteome</keyword>
<keyword evidence="1" id="KW-1017">Isopeptide bond</keyword>
<accession>A0A9D4NLD8</accession>
<feature type="domain" description="ZMYM2-like/QRICH1 C-terminal" evidence="4">
    <location>
        <begin position="7"/>
        <end position="63"/>
    </location>
</feature>
<protein>
    <recommendedName>
        <fullName evidence="4">ZMYM2-like/QRICH1 C-terminal domain-containing protein</fullName>
    </recommendedName>
</protein>
<evidence type="ECO:0000313" key="5">
    <source>
        <dbReference type="EMBL" id="KAH3896856.1"/>
    </source>
</evidence>
<dbReference type="Proteomes" id="UP000828390">
    <property type="component" value="Unassembled WGS sequence"/>
</dbReference>
<gene>
    <name evidence="5" type="ORF">DPMN_021038</name>
</gene>
<comment type="caution">
    <text evidence="5">The sequence shown here is derived from an EMBL/GenBank/DDBJ whole genome shotgun (WGS) entry which is preliminary data.</text>
</comment>
<name>A0A9D4NLD8_DREPO</name>
<evidence type="ECO:0000313" key="6">
    <source>
        <dbReference type="Proteomes" id="UP000828390"/>
    </source>
</evidence>